<keyword evidence="1" id="KW-0812">Transmembrane</keyword>
<keyword evidence="3" id="KW-1185">Reference proteome</keyword>
<feature type="transmembrane region" description="Helical" evidence="1">
    <location>
        <begin position="89"/>
        <end position="107"/>
    </location>
</feature>
<sequence>MNEDPSGRESSPLAAMLVNLPPEVVESFTPEQRAALWRASTPMNWRRFPIDFRLSLPFGRRRYFLTLVAGPERRAPERRRREWGLHPRITRLNILFLLCLFGAIVLVDRVVPLLLSHLITL</sequence>
<reference evidence="3" key="1">
    <citation type="journal article" date="2019" name="Int. J. Syst. Evol. Microbiol.">
        <title>The Global Catalogue of Microorganisms (GCM) 10K type strain sequencing project: providing services to taxonomists for standard genome sequencing and annotation.</title>
        <authorList>
            <consortium name="The Broad Institute Genomics Platform"/>
            <consortium name="The Broad Institute Genome Sequencing Center for Infectious Disease"/>
            <person name="Wu L."/>
            <person name="Ma J."/>
        </authorList>
    </citation>
    <scope>NUCLEOTIDE SEQUENCE [LARGE SCALE GENOMIC DNA]</scope>
    <source>
        <strain evidence="3">KCTC 15012</strain>
    </source>
</reference>
<dbReference type="Proteomes" id="UP001597296">
    <property type="component" value="Unassembled WGS sequence"/>
</dbReference>
<protein>
    <submittedName>
        <fullName evidence="2">Uncharacterized protein</fullName>
    </submittedName>
</protein>
<gene>
    <name evidence="2" type="ORF">ACFSNB_02605</name>
</gene>
<dbReference type="EMBL" id="JBHUIY010000003">
    <property type="protein sequence ID" value="MFD2232690.1"/>
    <property type="molecule type" value="Genomic_DNA"/>
</dbReference>
<proteinExistence type="predicted"/>
<keyword evidence="1" id="KW-1133">Transmembrane helix</keyword>
<name>A0ABW5C9H2_9PROT</name>
<comment type="caution">
    <text evidence="2">The sequence shown here is derived from an EMBL/GenBank/DDBJ whole genome shotgun (WGS) entry which is preliminary data.</text>
</comment>
<keyword evidence="1" id="KW-0472">Membrane</keyword>
<evidence type="ECO:0000256" key="1">
    <source>
        <dbReference type="SAM" id="Phobius"/>
    </source>
</evidence>
<evidence type="ECO:0000313" key="2">
    <source>
        <dbReference type="EMBL" id="MFD2232690.1"/>
    </source>
</evidence>
<dbReference type="RefSeq" id="WP_377314229.1">
    <property type="nucleotide sequence ID" value="NZ_JBHUIY010000003.1"/>
</dbReference>
<accession>A0ABW5C9H2</accession>
<evidence type="ECO:0000313" key="3">
    <source>
        <dbReference type="Proteomes" id="UP001597296"/>
    </source>
</evidence>
<organism evidence="2 3">
    <name type="scientific">Phaeospirillum tilakii</name>
    <dbReference type="NCBI Taxonomy" id="741673"/>
    <lineage>
        <taxon>Bacteria</taxon>
        <taxon>Pseudomonadati</taxon>
        <taxon>Pseudomonadota</taxon>
        <taxon>Alphaproteobacteria</taxon>
        <taxon>Rhodospirillales</taxon>
        <taxon>Rhodospirillaceae</taxon>
        <taxon>Phaeospirillum</taxon>
    </lineage>
</organism>